<keyword evidence="2" id="KW-1185">Reference proteome</keyword>
<proteinExistence type="predicted"/>
<gene>
    <name evidence="1" type="ORF">AB0756_39340</name>
</gene>
<organism evidence="1 2">
    <name type="scientific">Tolypothrix campylonemoides VB511288_2</name>
    <dbReference type="NCBI Taxonomy" id="3232311"/>
    <lineage>
        <taxon>Bacteria</taxon>
        <taxon>Bacillati</taxon>
        <taxon>Cyanobacteriota</taxon>
        <taxon>Cyanophyceae</taxon>
        <taxon>Nostocales</taxon>
        <taxon>Tolypothrichaceae</taxon>
        <taxon>Tolypothrix</taxon>
    </lineage>
</organism>
<evidence type="ECO:0000313" key="1">
    <source>
        <dbReference type="EMBL" id="MFL9823099.1"/>
    </source>
</evidence>
<comment type="caution">
    <text evidence="1">The sequence shown here is derived from an EMBL/GenBank/DDBJ whole genome shotgun (WGS) entry which is preliminary data.</text>
</comment>
<evidence type="ECO:0000313" key="2">
    <source>
        <dbReference type="Proteomes" id="UP001629223"/>
    </source>
</evidence>
<dbReference type="Proteomes" id="UP001629223">
    <property type="component" value="Unassembled WGS sequence"/>
</dbReference>
<protein>
    <submittedName>
        <fullName evidence="1">Uncharacterized protein</fullName>
    </submittedName>
</protein>
<accession>A0ABW8XN53</accession>
<name>A0ABW8XN53_9CYAN</name>
<dbReference type="RefSeq" id="WP_137986380.1">
    <property type="nucleotide sequence ID" value="NZ_JBFPMW010000024.1"/>
</dbReference>
<dbReference type="EMBL" id="JBFPMW010000024">
    <property type="protein sequence ID" value="MFL9823099.1"/>
    <property type="molecule type" value="Genomic_DNA"/>
</dbReference>
<reference evidence="1 2" key="1">
    <citation type="submission" date="2024-07" db="EMBL/GenBank/DDBJ databases">
        <authorList>
            <person name="Tripathy S."/>
        </authorList>
    </citation>
    <scope>NUCLEOTIDE SEQUENCE [LARGE SCALE GENOMIC DNA]</scope>
    <source>
        <strain evidence="1 2">VB511288_2</strain>
    </source>
</reference>
<sequence length="63" mass="7090">MLPIIPLPITVDVGIIEFSSRLYLLRILKLRAGDTAPIRNAICRYAERKAIALASGWVLERQL</sequence>